<dbReference type="PANTHER" id="PTHR42929">
    <property type="entry name" value="INNER MEMBRANE ABC TRANSPORTER PERMEASE PROTEIN YDCU-RELATED-RELATED"/>
    <property type="match status" value="1"/>
</dbReference>
<organism evidence="10 11">
    <name type="scientific">Paenibacillus ginsengarvi</name>
    <dbReference type="NCBI Taxonomy" id="400777"/>
    <lineage>
        <taxon>Bacteria</taxon>
        <taxon>Bacillati</taxon>
        <taxon>Bacillota</taxon>
        <taxon>Bacilli</taxon>
        <taxon>Bacillales</taxon>
        <taxon>Paenibacillaceae</taxon>
        <taxon>Paenibacillus</taxon>
    </lineage>
</organism>
<dbReference type="GO" id="GO:0005886">
    <property type="term" value="C:plasma membrane"/>
    <property type="evidence" value="ECO:0007669"/>
    <property type="project" value="UniProtKB-SubCell"/>
</dbReference>
<dbReference type="Gene3D" id="1.10.3720.10">
    <property type="entry name" value="MetI-like"/>
    <property type="match status" value="1"/>
</dbReference>
<feature type="transmembrane region" description="Helical" evidence="8">
    <location>
        <begin position="52"/>
        <end position="79"/>
    </location>
</feature>
<evidence type="ECO:0000256" key="6">
    <source>
        <dbReference type="ARBA" id="ARBA00022989"/>
    </source>
</evidence>
<dbReference type="InterPro" id="IPR035906">
    <property type="entry name" value="MetI-like_sf"/>
</dbReference>
<dbReference type="GO" id="GO:0055085">
    <property type="term" value="P:transmembrane transport"/>
    <property type="evidence" value="ECO:0007669"/>
    <property type="project" value="InterPro"/>
</dbReference>
<feature type="transmembrane region" description="Helical" evidence="8">
    <location>
        <begin position="144"/>
        <end position="164"/>
    </location>
</feature>
<comment type="similarity">
    <text evidence="2">Belongs to the binding-protein-dependent transport system permease family. CysTW subfamily.</text>
</comment>
<accession>A0A3B0BJZ0</accession>
<dbReference type="EMBL" id="RBAH01000025">
    <property type="protein sequence ID" value="RKN74153.1"/>
    <property type="molecule type" value="Genomic_DNA"/>
</dbReference>
<sequence>MKKPAYLLVLPGALFLTVFMVIPIALIILSTFQTDNGISLAGYINFFTDSYTLGILWTTLKLSLITTIICILLGFPSAYYISRTKVSRRGIYLALAIFPLLTSAVVRSFSWMVTLGKNGLINNLLIDLHLIDKPIQILYTETSIIIGLVHLFLPLMIISLIGVLENIDGDLVKAAASLGASRFKAFINVILPLSVPGLLVGSTLVLVGSLTAYATPQLLGGKKRVLATLLFQNTMTLGDWKTASIIATIMIALTFLLIGIINSFAKKLNPNG</sequence>
<comment type="caution">
    <text evidence="10">The sequence shown here is derived from an EMBL/GenBank/DDBJ whole genome shotgun (WGS) entry which is preliminary data.</text>
</comment>
<evidence type="ECO:0000259" key="9">
    <source>
        <dbReference type="PROSITE" id="PS50928"/>
    </source>
</evidence>
<evidence type="ECO:0000256" key="1">
    <source>
        <dbReference type="ARBA" id="ARBA00004651"/>
    </source>
</evidence>
<keyword evidence="4" id="KW-1003">Cell membrane</keyword>
<dbReference type="SUPFAM" id="SSF161098">
    <property type="entry name" value="MetI-like"/>
    <property type="match status" value="1"/>
</dbReference>
<dbReference type="OrthoDB" id="57323at2"/>
<dbReference type="CDD" id="cd06261">
    <property type="entry name" value="TM_PBP2"/>
    <property type="match status" value="1"/>
</dbReference>
<reference evidence="10 11" key="1">
    <citation type="journal article" date="2007" name="Int. J. Syst. Evol. Microbiol.">
        <title>Paenibacillus ginsengarvi sp. nov., isolated from soil from ginseng cultivation.</title>
        <authorList>
            <person name="Yoon M.H."/>
            <person name="Ten L.N."/>
            <person name="Im W.T."/>
        </authorList>
    </citation>
    <scope>NUCLEOTIDE SEQUENCE [LARGE SCALE GENOMIC DNA]</scope>
    <source>
        <strain evidence="10 11">KCTC 13059</strain>
    </source>
</reference>
<dbReference type="PROSITE" id="PS50928">
    <property type="entry name" value="ABC_TM1"/>
    <property type="match status" value="1"/>
</dbReference>
<proteinExistence type="inferred from homology"/>
<evidence type="ECO:0000256" key="5">
    <source>
        <dbReference type="ARBA" id="ARBA00022692"/>
    </source>
</evidence>
<keyword evidence="3 8" id="KW-0813">Transport</keyword>
<evidence type="ECO:0000256" key="4">
    <source>
        <dbReference type="ARBA" id="ARBA00022475"/>
    </source>
</evidence>
<evidence type="ECO:0000256" key="7">
    <source>
        <dbReference type="ARBA" id="ARBA00023136"/>
    </source>
</evidence>
<name>A0A3B0BJZ0_9BACL</name>
<dbReference type="AlphaFoldDB" id="A0A3B0BJZ0"/>
<keyword evidence="5 8" id="KW-0812">Transmembrane</keyword>
<dbReference type="Proteomes" id="UP000282311">
    <property type="component" value="Unassembled WGS sequence"/>
</dbReference>
<dbReference type="Pfam" id="PF00528">
    <property type="entry name" value="BPD_transp_1"/>
    <property type="match status" value="1"/>
</dbReference>
<evidence type="ECO:0000256" key="2">
    <source>
        <dbReference type="ARBA" id="ARBA00007069"/>
    </source>
</evidence>
<feature type="transmembrane region" description="Helical" evidence="8">
    <location>
        <begin position="7"/>
        <end position="32"/>
    </location>
</feature>
<gene>
    <name evidence="10" type="ORF">D7M11_27270</name>
</gene>
<evidence type="ECO:0000256" key="8">
    <source>
        <dbReference type="RuleBase" id="RU363032"/>
    </source>
</evidence>
<protein>
    <submittedName>
        <fullName evidence="10">ABC transporter permease</fullName>
    </submittedName>
</protein>
<feature type="transmembrane region" description="Helical" evidence="8">
    <location>
        <begin position="185"/>
        <end position="214"/>
    </location>
</feature>
<keyword evidence="7 8" id="KW-0472">Membrane</keyword>
<keyword evidence="11" id="KW-1185">Reference proteome</keyword>
<dbReference type="InterPro" id="IPR000515">
    <property type="entry name" value="MetI-like"/>
</dbReference>
<feature type="transmembrane region" description="Helical" evidence="8">
    <location>
        <begin position="91"/>
        <end position="113"/>
    </location>
</feature>
<evidence type="ECO:0000256" key="3">
    <source>
        <dbReference type="ARBA" id="ARBA00022448"/>
    </source>
</evidence>
<comment type="subcellular location">
    <subcellularLocation>
        <location evidence="1 8">Cell membrane</location>
        <topology evidence="1 8">Multi-pass membrane protein</topology>
    </subcellularLocation>
</comment>
<dbReference type="RefSeq" id="WP_120750423.1">
    <property type="nucleotide sequence ID" value="NZ_RBAH01000025.1"/>
</dbReference>
<dbReference type="PANTHER" id="PTHR42929:SF1">
    <property type="entry name" value="INNER MEMBRANE ABC TRANSPORTER PERMEASE PROTEIN YDCU-RELATED"/>
    <property type="match status" value="1"/>
</dbReference>
<feature type="transmembrane region" description="Helical" evidence="8">
    <location>
        <begin position="243"/>
        <end position="265"/>
    </location>
</feature>
<evidence type="ECO:0000313" key="11">
    <source>
        <dbReference type="Proteomes" id="UP000282311"/>
    </source>
</evidence>
<evidence type="ECO:0000313" key="10">
    <source>
        <dbReference type="EMBL" id="RKN74153.1"/>
    </source>
</evidence>
<keyword evidence="6 8" id="KW-1133">Transmembrane helix</keyword>
<feature type="domain" description="ABC transmembrane type-1" evidence="9">
    <location>
        <begin position="56"/>
        <end position="261"/>
    </location>
</feature>